<dbReference type="OrthoDB" id="117847at2759"/>
<evidence type="ECO:0000256" key="1">
    <source>
        <dbReference type="SAM" id="SignalP"/>
    </source>
</evidence>
<keyword evidence="1" id="KW-0732">Signal</keyword>
<dbReference type="GeneID" id="36405972"/>
<dbReference type="OMA" id="MAIITHE"/>
<evidence type="ECO:0000313" key="3">
    <source>
        <dbReference type="Proteomes" id="UP000054928"/>
    </source>
</evidence>
<proteinExistence type="predicted"/>
<reference evidence="3" key="1">
    <citation type="submission" date="2014-09" db="EMBL/GenBank/DDBJ databases">
        <authorList>
            <person name="Sharma Rahul"/>
            <person name="Thines Marco"/>
        </authorList>
    </citation>
    <scope>NUCLEOTIDE SEQUENCE [LARGE SCALE GENOMIC DNA]</scope>
</reference>
<dbReference type="STRING" id="4781.A0A0P1AHU1"/>
<evidence type="ECO:0000313" key="2">
    <source>
        <dbReference type="EMBL" id="CEG40733.1"/>
    </source>
</evidence>
<sequence length="186" mass="20533">MPQLTLVGSVLLRVMALGKPSIVRLTDVYYAPMLARNIFSYGKLELKGYGLDYTNDRRAIRPLSTGDVVFDVAMQSNVLVVEVQAKHESISKAGSIVASIIKVMERGEDVQRATVMHSHQRLGSLSYNTIKRMALEPGSGIQLTGCRRMVCVMRAKSKQTKNAQSNKLTRARTSRSIASDVDLLGY</sequence>
<organism evidence="2 3">
    <name type="scientific">Plasmopara halstedii</name>
    <name type="common">Downy mildew of sunflower</name>
    <dbReference type="NCBI Taxonomy" id="4781"/>
    <lineage>
        <taxon>Eukaryota</taxon>
        <taxon>Sar</taxon>
        <taxon>Stramenopiles</taxon>
        <taxon>Oomycota</taxon>
        <taxon>Peronosporomycetes</taxon>
        <taxon>Peronosporales</taxon>
        <taxon>Peronosporaceae</taxon>
        <taxon>Plasmopara</taxon>
    </lineage>
</organism>
<keyword evidence="3" id="KW-1185">Reference proteome</keyword>
<dbReference type="EMBL" id="CCYD01000523">
    <property type="protein sequence ID" value="CEG40733.1"/>
    <property type="molecule type" value="Genomic_DNA"/>
</dbReference>
<name>A0A0P1AHU1_PLAHL</name>
<dbReference type="AlphaFoldDB" id="A0A0P1AHU1"/>
<dbReference type="Proteomes" id="UP000054928">
    <property type="component" value="Unassembled WGS sequence"/>
</dbReference>
<feature type="chain" id="PRO_5006058680" evidence="1">
    <location>
        <begin position="19"/>
        <end position="186"/>
    </location>
</feature>
<feature type="signal peptide" evidence="1">
    <location>
        <begin position="1"/>
        <end position="18"/>
    </location>
</feature>
<protein>
    <submittedName>
        <fullName evidence="2">Uncharacterized protein</fullName>
    </submittedName>
</protein>
<accession>A0A0P1AHU1</accession>
<dbReference type="RefSeq" id="XP_024577102.1">
    <property type="nucleotide sequence ID" value="XM_024726423.1"/>
</dbReference>